<keyword evidence="1" id="KW-0472">Membrane</keyword>
<gene>
    <name evidence="2" type="ORF">MALV_26220</name>
</gene>
<dbReference type="AlphaFoldDB" id="A0A6N4UUZ8"/>
<organism evidence="2 3">
    <name type="scientific">Mycolicibacterium alvei</name>
    <dbReference type="NCBI Taxonomy" id="67081"/>
    <lineage>
        <taxon>Bacteria</taxon>
        <taxon>Bacillati</taxon>
        <taxon>Actinomycetota</taxon>
        <taxon>Actinomycetes</taxon>
        <taxon>Mycobacteriales</taxon>
        <taxon>Mycobacteriaceae</taxon>
        <taxon>Mycolicibacterium</taxon>
    </lineage>
</organism>
<feature type="transmembrane region" description="Helical" evidence="1">
    <location>
        <begin position="13"/>
        <end position="32"/>
    </location>
</feature>
<evidence type="ECO:0008006" key="4">
    <source>
        <dbReference type="Google" id="ProtNLM"/>
    </source>
</evidence>
<keyword evidence="3" id="KW-1185">Reference proteome</keyword>
<evidence type="ECO:0000256" key="1">
    <source>
        <dbReference type="SAM" id="Phobius"/>
    </source>
</evidence>
<feature type="transmembrane region" description="Helical" evidence="1">
    <location>
        <begin position="52"/>
        <end position="76"/>
    </location>
</feature>
<name>A0A6N4UUZ8_9MYCO</name>
<proteinExistence type="predicted"/>
<keyword evidence="1" id="KW-0812">Transmembrane</keyword>
<dbReference type="KEGG" id="malv:MALV_26220"/>
<sequence length="95" mass="9987">MTNWINLVAVGKILLFGLVVGASVPTLFAIGVRLHIASDIADGPAAAGRRRLLVGLSWAMFALVLVVVAAGVLFIANNFIGHHTGVYLFGDNAHH</sequence>
<protein>
    <recommendedName>
        <fullName evidence="4">Transmembrane protein</fullName>
    </recommendedName>
</protein>
<keyword evidence="1" id="KW-1133">Transmembrane helix</keyword>
<accession>A0A6N4UUZ8</accession>
<dbReference type="RefSeq" id="WP_163664527.1">
    <property type="nucleotide sequence ID" value="NZ_AP022565.1"/>
</dbReference>
<dbReference type="Proteomes" id="UP000466906">
    <property type="component" value="Chromosome"/>
</dbReference>
<evidence type="ECO:0000313" key="2">
    <source>
        <dbReference type="EMBL" id="BBX27497.1"/>
    </source>
</evidence>
<reference evidence="2 3" key="1">
    <citation type="journal article" date="2019" name="Emerg. Microbes Infect.">
        <title>Comprehensive subspecies identification of 175 nontuberculous mycobacteria species based on 7547 genomic profiles.</title>
        <authorList>
            <person name="Matsumoto Y."/>
            <person name="Kinjo T."/>
            <person name="Motooka D."/>
            <person name="Nabeya D."/>
            <person name="Jung N."/>
            <person name="Uechi K."/>
            <person name="Horii T."/>
            <person name="Iida T."/>
            <person name="Fujita J."/>
            <person name="Nakamura S."/>
        </authorList>
    </citation>
    <scope>NUCLEOTIDE SEQUENCE [LARGE SCALE GENOMIC DNA]</scope>
    <source>
        <strain evidence="2 3">JCM 12272</strain>
    </source>
</reference>
<dbReference type="EMBL" id="AP022565">
    <property type="protein sequence ID" value="BBX27497.1"/>
    <property type="molecule type" value="Genomic_DNA"/>
</dbReference>
<evidence type="ECO:0000313" key="3">
    <source>
        <dbReference type="Proteomes" id="UP000466906"/>
    </source>
</evidence>